<dbReference type="InterPro" id="IPR015422">
    <property type="entry name" value="PyrdxlP-dep_Trfase_small"/>
</dbReference>
<evidence type="ECO:0000313" key="10">
    <source>
        <dbReference type="Proteomes" id="UP000191448"/>
    </source>
</evidence>
<reference evidence="9 10" key="1">
    <citation type="submission" date="2016-02" db="EMBL/GenBank/DDBJ databases">
        <title>Genome sequence of Clostridium thermobutyricum DSM 4928.</title>
        <authorList>
            <person name="Poehlein A."/>
            <person name="Daniel R."/>
        </authorList>
    </citation>
    <scope>NUCLEOTIDE SEQUENCE [LARGE SCALE GENOMIC DNA]</scope>
    <source>
        <strain evidence="9 10">DSM 4928</strain>
    </source>
</reference>
<dbReference type="InterPro" id="IPR024169">
    <property type="entry name" value="SP_NH2Trfase/AEP_transaminase"/>
</dbReference>
<dbReference type="Gene3D" id="3.90.1150.10">
    <property type="entry name" value="Aspartate Aminotransferase, domain 1"/>
    <property type="match status" value="1"/>
</dbReference>
<dbReference type="RefSeq" id="WP_002596574.1">
    <property type="nucleotide sequence ID" value="NZ_LTAY01000020.1"/>
</dbReference>
<dbReference type="PIRSF" id="PIRSF000524">
    <property type="entry name" value="SPT"/>
    <property type="match status" value="1"/>
</dbReference>
<dbReference type="SUPFAM" id="SSF53383">
    <property type="entry name" value="PLP-dependent transferases"/>
    <property type="match status" value="1"/>
</dbReference>
<dbReference type="EC" id="2.6.1.51" evidence="9"/>
<dbReference type="GO" id="GO:0008453">
    <property type="term" value="F:alanine-glyoxylate transaminase activity"/>
    <property type="evidence" value="ECO:0007669"/>
    <property type="project" value="TreeGrafter"/>
</dbReference>
<feature type="domain" description="Aminotransferase class V" evidence="8">
    <location>
        <begin position="84"/>
        <end position="325"/>
    </location>
</feature>
<dbReference type="OrthoDB" id="389074at2"/>
<sequence>MHKKLFIPGPVEVRKDVLEKMATPMIGHRSADASFLQRRISDNLRKIFYTQSEILLSTSSGSGLMEGAIRCCTAKKAAVFSVGAFGKRWYEMALNNNVKADLFEVPMGEAVTPEMVDKALSTGEYDLVAVTHNETSTGVMNPIKEIGKVVSKYDDIIFIVDAVSSAVGTKIEVDEWGIDILITSTQKAIGLPPGMSICTFSNKAKERAEKVPNRGFYLDLLALYKYIQKKDYQYPSTPSLSHMFALDYQLDYILNKEGIENRYARHIELAKMVRAWAKKHFELFADEKHLSNTVTAIKNTRAIEVGALNKELAARGFAISNGYGTLKDKTFRIAHMADCTIEDMKDLLKNINEILKLED</sequence>
<dbReference type="InterPro" id="IPR000192">
    <property type="entry name" value="Aminotrans_V_dom"/>
</dbReference>
<evidence type="ECO:0000256" key="6">
    <source>
        <dbReference type="RuleBase" id="RU004075"/>
    </source>
</evidence>
<evidence type="ECO:0000256" key="5">
    <source>
        <dbReference type="PIRSR" id="PIRSR000524-50"/>
    </source>
</evidence>
<dbReference type="InterPro" id="IPR015424">
    <property type="entry name" value="PyrdxlP-dep_Trfase"/>
</dbReference>
<gene>
    <name evidence="9" type="ORF">CLTHE_04350</name>
</gene>
<evidence type="ECO:0000259" key="8">
    <source>
        <dbReference type="Pfam" id="PF00266"/>
    </source>
</evidence>
<dbReference type="InterPro" id="IPR015421">
    <property type="entry name" value="PyrdxlP-dep_Trfase_major"/>
</dbReference>
<proteinExistence type="inferred from homology"/>
<name>A0A1V4SYM1_9CLOT</name>
<comment type="caution">
    <text evidence="9">The sequence shown here is derived from an EMBL/GenBank/DDBJ whole genome shotgun (WGS) entry which is preliminary data.</text>
</comment>
<evidence type="ECO:0000256" key="7">
    <source>
        <dbReference type="RuleBase" id="RU004504"/>
    </source>
</evidence>
<dbReference type="AlphaFoldDB" id="A0A1V4SYM1"/>
<dbReference type="EMBL" id="LTAY01000020">
    <property type="protein sequence ID" value="OPX49954.1"/>
    <property type="molecule type" value="Genomic_DNA"/>
</dbReference>
<keyword evidence="9" id="KW-0670">Pyruvate</keyword>
<accession>A0A1V4SYM1</accession>
<evidence type="ECO:0000256" key="4">
    <source>
        <dbReference type="PIRSR" id="PIRSR000524-1"/>
    </source>
</evidence>
<keyword evidence="9" id="KW-0808">Transferase</keyword>
<dbReference type="InterPro" id="IPR020578">
    <property type="entry name" value="Aminotrans_V_PyrdxlP_BS"/>
</dbReference>
<evidence type="ECO:0000256" key="2">
    <source>
        <dbReference type="ARBA" id="ARBA00009236"/>
    </source>
</evidence>
<dbReference type="Pfam" id="PF00266">
    <property type="entry name" value="Aminotran_5"/>
    <property type="match status" value="1"/>
</dbReference>
<protein>
    <submittedName>
        <fullName evidence="9">Serine-pyruvate aminotransferase</fullName>
        <ecNumber evidence="9">2.6.1.51</ecNumber>
    </submittedName>
</protein>
<dbReference type="PANTHER" id="PTHR21152:SF40">
    <property type="entry name" value="ALANINE--GLYOXYLATE AMINOTRANSFERASE"/>
    <property type="match status" value="1"/>
</dbReference>
<dbReference type="GO" id="GO:0019265">
    <property type="term" value="P:glycine biosynthetic process, by transamination of glyoxylate"/>
    <property type="evidence" value="ECO:0007669"/>
    <property type="project" value="TreeGrafter"/>
</dbReference>
<organism evidence="9 10">
    <name type="scientific">Clostridium thermobutyricum DSM 4928</name>
    <dbReference type="NCBI Taxonomy" id="1121339"/>
    <lineage>
        <taxon>Bacteria</taxon>
        <taxon>Bacillati</taxon>
        <taxon>Bacillota</taxon>
        <taxon>Clostridia</taxon>
        <taxon>Eubacteriales</taxon>
        <taxon>Clostridiaceae</taxon>
        <taxon>Clostridium</taxon>
    </lineage>
</organism>
<feature type="modified residue" description="N6-(pyridoxal phosphate)lysine" evidence="5">
    <location>
        <position position="187"/>
    </location>
</feature>
<evidence type="ECO:0000313" key="9">
    <source>
        <dbReference type="EMBL" id="OPX49954.1"/>
    </source>
</evidence>
<dbReference type="GO" id="GO:0004760">
    <property type="term" value="F:L-serine-pyruvate transaminase activity"/>
    <property type="evidence" value="ECO:0007669"/>
    <property type="project" value="UniProtKB-EC"/>
</dbReference>
<keyword evidence="9" id="KW-0032">Aminotransferase</keyword>
<evidence type="ECO:0000256" key="3">
    <source>
        <dbReference type="ARBA" id="ARBA00022898"/>
    </source>
</evidence>
<comment type="cofactor">
    <cofactor evidence="1 5 7">
        <name>pyridoxal 5'-phosphate</name>
        <dbReference type="ChEBI" id="CHEBI:597326"/>
    </cofactor>
</comment>
<dbReference type="Gene3D" id="3.40.640.10">
    <property type="entry name" value="Type I PLP-dependent aspartate aminotransferase-like (Major domain)"/>
    <property type="match status" value="1"/>
</dbReference>
<dbReference type="PANTHER" id="PTHR21152">
    <property type="entry name" value="AMINOTRANSFERASE CLASS V"/>
    <property type="match status" value="1"/>
</dbReference>
<keyword evidence="3 5" id="KW-0663">Pyridoxal phosphate</keyword>
<dbReference type="PROSITE" id="PS00595">
    <property type="entry name" value="AA_TRANSFER_CLASS_5"/>
    <property type="match status" value="1"/>
</dbReference>
<evidence type="ECO:0000256" key="1">
    <source>
        <dbReference type="ARBA" id="ARBA00001933"/>
    </source>
</evidence>
<dbReference type="Proteomes" id="UP000191448">
    <property type="component" value="Unassembled WGS sequence"/>
</dbReference>
<feature type="binding site" evidence="4">
    <location>
        <position position="332"/>
    </location>
    <ligand>
        <name>substrate</name>
    </ligand>
</feature>
<comment type="similarity">
    <text evidence="2 6">Belongs to the class-V pyridoxal-phosphate-dependent aminotransferase family.</text>
</comment>